<dbReference type="Pfam" id="PF04422">
    <property type="entry name" value="FrhB_FdhB_N"/>
    <property type="match status" value="1"/>
</dbReference>
<dbReference type="Proteomes" id="UP000244384">
    <property type="component" value="Chromosome"/>
</dbReference>
<sequence length="496" mass="54602">MERERSTCDACSSLTTSIRNLRVCGQHGLIALGAAKMNTEGRALLQALRRYNLFVASGAHELAVDDSTTVLDKDGLPAAVFPSRELSDAEVTAVLAVSAFARTGEPEHVISERLFATQAGVRLHPVAGYYAGAYAGAVNDDKDRARSSSGGLTTWFLQTLVRQGHVDGVIHMKASDDTTALFSYAISRTSDEIAEGAKTRYFPGHVGPQLREIMNSNETFAIVGIPSILYEMRLAVRQFPNLGKRLKYFVGLICGHQKSAHYADALAWQVGIPPGELTDIDFRLKIPGQKASAYGVAFHGRDAQGTPITAQRPASELYGTDWGLGFFKANFSDHSDDVFNETADIVFGDAWLPGYVDDSRGHNVVLTRAQELDEMLTRGADAGEIKLDTLDVAQVVQSQGGLVRHGRELLPTRLKYFASRGEFVPPQRFELGAPAGFARRRLQQLRVRMSRRSHHAYAASVAAGDFSVFPQRMRWLTREYRLAYRAVRLIAKARQR</sequence>
<dbReference type="InterPro" id="IPR007525">
    <property type="entry name" value="FrhB_FdhB_C"/>
</dbReference>
<proteinExistence type="predicted"/>
<evidence type="ECO:0000313" key="4">
    <source>
        <dbReference type="Proteomes" id="UP000244384"/>
    </source>
</evidence>
<accession>A0A5F2EP09</accession>
<accession>A0A2S0WHS5</accession>
<dbReference type="InterPro" id="IPR007516">
    <property type="entry name" value="Co_F420_Hydgase/DH_bsu_N"/>
</dbReference>
<protein>
    <submittedName>
        <fullName evidence="3">Coenzyme F420 hydrogenase</fullName>
    </submittedName>
</protein>
<dbReference type="EMBL" id="CP026952">
    <property type="protein sequence ID" value="AWB90834.1"/>
    <property type="molecule type" value="Genomic_DNA"/>
</dbReference>
<reference evidence="4" key="1">
    <citation type="submission" date="2018-01" db="EMBL/GenBank/DDBJ databases">
        <authorList>
            <person name="Li J."/>
        </authorList>
    </citation>
    <scope>NUCLEOTIDE SEQUENCE [LARGE SCALE GENOMIC DNA]</scope>
    <source>
        <strain evidence="4">592</strain>
    </source>
</reference>
<keyword evidence="4" id="KW-1185">Reference proteome</keyword>
<evidence type="ECO:0000259" key="2">
    <source>
        <dbReference type="Pfam" id="PF04432"/>
    </source>
</evidence>
<name>A0A2S0WHS5_9ACTN</name>
<dbReference type="AlphaFoldDB" id="A0A2S0WHS5"/>
<organism evidence="3 4">
    <name type="scientific">Aeromicrobium chenweiae</name>
    <dbReference type="NCBI Taxonomy" id="2079793"/>
    <lineage>
        <taxon>Bacteria</taxon>
        <taxon>Bacillati</taxon>
        <taxon>Actinomycetota</taxon>
        <taxon>Actinomycetes</taxon>
        <taxon>Propionibacteriales</taxon>
        <taxon>Nocardioidaceae</taxon>
        <taxon>Aeromicrobium</taxon>
    </lineage>
</organism>
<feature type="domain" description="Coenzyme F420 hydrogenase/dehydrogenase beta subunit N-terminal" evidence="1">
    <location>
        <begin position="134"/>
        <end position="206"/>
    </location>
</feature>
<feature type="domain" description="Coenzyme F420 hydrogenase/dehydrogenase beta subunit C-terminal" evidence="2">
    <location>
        <begin position="219"/>
        <end position="391"/>
    </location>
</feature>
<dbReference type="KEGG" id="aez:C3E78_00500"/>
<evidence type="ECO:0000313" key="3">
    <source>
        <dbReference type="EMBL" id="AWB90834.1"/>
    </source>
</evidence>
<dbReference type="Pfam" id="PF04432">
    <property type="entry name" value="FrhB_FdhB_C"/>
    <property type="match status" value="1"/>
</dbReference>
<evidence type="ECO:0000259" key="1">
    <source>
        <dbReference type="Pfam" id="PF04422"/>
    </source>
</evidence>
<gene>
    <name evidence="3" type="ORF">C3E78_00500</name>
</gene>